<feature type="transmembrane region" description="Helical" evidence="1">
    <location>
        <begin position="141"/>
        <end position="163"/>
    </location>
</feature>
<dbReference type="OrthoDB" id="10326078at2759"/>
<dbReference type="EMBL" id="CAJNXB010005345">
    <property type="protein sequence ID" value="CAF3420583.1"/>
    <property type="molecule type" value="Genomic_DNA"/>
</dbReference>
<feature type="transmembrane region" description="Helical" evidence="1">
    <location>
        <begin position="170"/>
        <end position="196"/>
    </location>
</feature>
<comment type="caution">
    <text evidence="2">The sequence shown here is derived from an EMBL/GenBank/DDBJ whole genome shotgun (WGS) entry which is preliminary data.</text>
</comment>
<dbReference type="AlphaFoldDB" id="A0A818BVQ3"/>
<keyword evidence="1" id="KW-1133">Transmembrane helix</keyword>
<proteinExistence type="predicted"/>
<evidence type="ECO:0000313" key="4">
    <source>
        <dbReference type="Proteomes" id="UP000663825"/>
    </source>
</evidence>
<dbReference type="Proteomes" id="UP000663851">
    <property type="component" value="Unassembled WGS sequence"/>
</dbReference>
<keyword evidence="1" id="KW-0472">Membrane</keyword>
<protein>
    <submittedName>
        <fullName evidence="2">Uncharacterized protein</fullName>
    </submittedName>
</protein>
<dbReference type="EMBL" id="CAJOBO010000855">
    <property type="protein sequence ID" value="CAF4300735.1"/>
    <property type="molecule type" value="Genomic_DNA"/>
</dbReference>
<evidence type="ECO:0000256" key="1">
    <source>
        <dbReference type="SAM" id="Phobius"/>
    </source>
</evidence>
<accession>A0A818BVQ3</accession>
<organism evidence="2 4">
    <name type="scientific">Rotaria socialis</name>
    <dbReference type="NCBI Taxonomy" id="392032"/>
    <lineage>
        <taxon>Eukaryota</taxon>
        <taxon>Metazoa</taxon>
        <taxon>Spiralia</taxon>
        <taxon>Gnathifera</taxon>
        <taxon>Rotifera</taxon>
        <taxon>Eurotatoria</taxon>
        <taxon>Bdelloidea</taxon>
        <taxon>Philodinida</taxon>
        <taxon>Philodinidae</taxon>
        <taxon>Rotaria</taxon>
    </lineage>
</organism>
<name>A0A818BVQ3_9BILA</name>
<dbReference type="Proteomes" id="UP000663825">
    <property type="component" value="Unassembled WGS sequence"/>
</dbReference>
<feature type="transmembrane region" description="Helical" evidence="1">
    <location>
        <begin position="110"/>
        <end position="135"/>
    </location>
</feature>
<evidence type="ECO:0000313" key="2">
    <source>
        <dbReference type="EMBL" id="CAF3420583.1"/>
    </source>
</evidence>
<feature type="transmembrane region" description="Helical" evidence="1">
    <location>
        <begin position="216"/>
        <end position="240"/>
    </location>
</feature>
<keyword evidence="1" id="KW-0812">Transmembrane</keyword>
<sequence length="259" mass="28671">MNSKMENEPTKFDLHDQKNTNVNQYPLTNHLDVATDRSNINASYATELPSYSSCIQQPIDGIGYVAPSVQYYEQTPLYSQQCVVVVVVVQTNTTLWRTKISTKITPGLRVFFILSGAIYFILSLSTIGLEVTIILKSHWTVYRGIWASGFLLSGSISMFIIACRTSYSMIYLIILLVAIFVSSLFGLILSAANSGISTGCSSTFSYGNLCDKKLISSFKIIILVVFIVASIHTLIDLIVIGHVHKKTVLQQIVLTNSNH</sequence>
<evidence type="ECO:0000313" key="3">
    <source>
        <dbReference type="EMBL" id="CAF4300735.1"/>
    </source>
</evidence>
<gene>
    <name evidence="3" type="ORF">HFQ381_LOCUS13527</name>
    <name evidence="2" type="ORF">TIS948_LOCUS29430</name>
</gene>
<reference evidence="2" key="1">
    <citation type="submission" date="2021-02" db="EMBL/GenBank/DDBJ databases">
        <authorList>
            <person name="Nowell W R."/>
        </authorList>
    </citation>
    <scope>NUCLEOTIDE SEQUENCE</scope>
</reference>